<name>A0A166D6B5_9AGAM</name>
<gene>
    <name evidence="1" type="ORF">FIBSPDRAFT_107164</name>
</gene>
<protein>
    <submittedName>
        <fullName evidence="1">Uncharacterized protein</fullName>
    </submittedName>
</protein>
<keyword evidence="2" id="KW-1185">Reference proteome</keyword>
<proteinExistence type="predicted"/>
<reference evidence="1 2" key="1">
    <citation type="journal article" date="2016" name="Mol. Biol. Evol.">
        <title>Comparative Genomics of Early-Diverging Mushroom-Forming Fungi Provides Insights into the Origins of Lignocellulose Decay Capabilities.</title>
        <authorList>
            <person name="Nagy L.G."/>
            <person name="Riley R."/>
            <person name="Tritt A."/>
            <person name="Adam C."/>
            <person name="Daum C."/>
            <person name="Floudas D."/>
            <person name="Sun H."/>
            <person name="Yadav J.S."/>
            <person name="Pangilinan J."/>
            <person name="Larsson K.H."/>
            <person name="Matsuura K."/>
            <person name="Barry K."/>
            <person name="Labutti K."/>
            <person name="Kuo R."/>
            <person name="Ohm R.A."/>
            <person name="Bhattacharya S.S."/>
            <person name="Shirouzu T."/>
            <person name="Yoshinaga Y."/>
            <person name="Martin F.M."/>
            <person name="Grigoriev I.V."/>
            <person name="Hibbett D.S."/>
        </authorList>
    </citation>
    <scope>NUCLEOTIDE SEQUENCE [LARGE SCALE GENOMIC DNA]</scope>
    <source>
        <strain evidence="1 2">CBS 109695</strain>
    </source>
</reference>
<evidence type="ECO:0000313" key="1">
    <source>
        <dbReference type="EMBL" id="KZP14364.1"/>
    </source>
</evidence>
<evidence type="ECO:0000313" key="2">
    <source>
        <dbReference type="Proteomes" id="UP000076532"/>
    </source>
</evidence>
<dbReference type="STRING" id="436010.A0A166D6B5"/>
<organism evidence="1 2">
    <name type="scientific">Athelia psychrophila</name>
    <dbReference type="NCBI Taxonomy" id="1759441"/>
    <lineage>
        <taxon>Eukaryota</taxon>
        <taxon>Fungi</taxon>
        <taxon>Dikarya</taxon>
        <taxon>Basidiomycota</taxon>
        <taxon>Agaricomycotina</taxon>
        <taxon>Agaricomycetes</taxon>
        <taxon>Agaricomycetidae</taxon>
        <taxon>Atheliales</taxon>
        <taxon>Atheliaceae</taxon>
        <taxon>Athelia</taxon>
    </lineage>
</organism>
<sequence>MVARRGGMTRLHNFTLSCFVQSGVVLNWDWQHEVTGPNSLVDVAMFFLDHAFEDLQAEGDGPVHLAGGCYSVCLHHPETRARGDPATLGAARAVRHLDSANDACYTCAAIAINRILFIMKGQVSAIHGSPNIHQLLLNIIHTVFDPTDKNYDNHLSHRLGTSAPSRFTMLGPLS</sequence>
<dbReference type="OrthoDB" id="3268246at2759"/>
<accession>A0A166D6B5</accession>
<dbReference type="Proteomes" id="UP000076532">
    <property type="component" value="Unassembled WGS sequence"/>
</dbReference>
<dbReference type="EMBL" id="KV417618">
    <property type="protein sequence ID" value="KZP14364.1"/>
    <property type="molecule type" value="Genomic_DNA"/>
</dbReference>
<dbReference type="AlphaFoldDB" id="A0A166D6B5"/>